<keyword evidence="2" id="KW-0378">Hydrolase</keyword>
<reference evidence="7" key="1">
    <citation type="journal article" date="2019" name="Gigascience">
        <title>De novo genome assembly of the endangered Acer yangbiense, a plant species with extremely small populations endemic to Yunnan Province, China.</title>
        <authorList>
            <person name="Yang J."/>
            <person name="Wariss H.M."/>
            <person name="Tao L."/>
            <person name="Zhang R."/>
            <person name="Yun Q."/>
            <person name="Hollingsworth P."/>
            <person name="Dao Z."/>
            <person name="Luo G."/>
            <person name="Guo H."/>
            <person name="Ma Y."/>
            <person name="Sun W."/>
        </authorList>
    </citation>
    <scope>NUCLEOTIDE SEQUENCE [LARGE SCALE GENOMIC DNA]</scope>
    <source>
        <strain evidence="7">cv. Malutang</strain>
    </source>
</reference>
<proteinExistence type="inferred from homology"/>
<sequence length="390" mass="43824">MASVQLPWKLRLIYAACKLIVNLSHRPDDTINRRLQSLTDPKTSPSKTPQNGVVSSDTVINSSQDLWFRCFTPTTTTTHSGDDGRNLPIIVYIHGGGFAFYSASSTAYDSWCRRISGELNAVVVSINYRLAPEHRCPTQYEDCFDTLKFLDENLDKLPVNVNPKLCFIAGDSAGGNLVHHVAVKASEYEFSSLKLIGLISIQPFFGGEERTESEIRNSGGLLLSVEDTDWYWKMFLPDGSDRDHPAVNVFGPKSSVDISRVKYPSTLILIGGLDLLYDWQRKYYDGLKKAGKEVDLVEDPNAFHGSHMFEELPGSALFTKGIQDFMAHGLRPCLQIYNSIIHGYSRNGKFDEALLFLEEMKEINLARHTDTYGDLIQAYGKHKMYDEIST</sequence>
<dbReference type="Gene3D" id="3.40.50.1820">
    <property type="entry name" value="alpha/beta hydrolase"/>
    <property type="match status" value="1"/>
</dbReference>
<dbReference type="SUPFAM" id="SSF53474">
    <property type="entry name" value="alpha/beta-Hydrolases"/>
    <property type="match status" value="1"/>
</dbReference>
<evidence type="ECO:0000313" key="6">
    <source>
        <dbReference type="EMBL" id="TXG74285.1"/>
    </source>
</evidence>
<dbReference type="OrthoDB" id="408631at2759"/>
<feature type="region of interest" description="Disordered" evidence="4">
    <location>
        <begin position="36"/>
        <end position="55"/>
    </location>
</feature>
<dbReference type="Pfam" id="PF07859">
    <property type="entry name" value="Abhydrolase_3"/>
    <property type="match status" value="1"/>
</dbReference>
<comment type="caution">
    <text evidence="6">The sequence shown here is derived from an EMBL/GenBank/DDBJ whole genome shotgun (WGS) entry which is preliminary data.</text>
</comment>
<gene>
    <name evidence="6" type="ORF">EZV62_002864</name>
</gene>
<dbReference type="InterPro" id="IPR050466">
    <property type="entry name" value="Carboxylest/Gibb_receptor"/>
</dbReference>
<name>A0A5C7IYE7_9ROSI</name>
<comment type="similarity">
    <text evidence="1">Belongs to the 'GDXG' lipolytic enzyme family.</text>
</comment>
<dbReference type="Proteomes" id="UP000323000">
    <property type="component" value="Chromosome 1"/>
</dbReference>
<evidence type="ECO:0000256" key="3">
    <source>
        <dbReference type="PROSITE-ProRule" id="PRU00708"/>
    </source>
</evidence>
<dbReference type="InterPro" id="IPR029058">
    <property type="entry name" value="AB_hydrolase_fold"/>
</dbReference>
<evidence type="ECO:0000256" key="4">
    <source>
        <dbReference type="SAM" id="MobiDB-lite"/>
    </source>
</evidence>
<dbReference type="InterPro" id="IPR013094">
    <property type="entry name" value="AB_hydrolase_3"/>
</dbReference>
<accession>A0A5C7IYE7</accession>
<evidence type="ECO:0000259" key="5">
    <source>
        <dbReference type="Pfam" id="PF07859"/>
    </source>
</evidence>
<dbReference type="PANTHER" id="PTHR23024">
    <property type="entry name" value="ARYLACETAMIDE DEACETYLASE"/>
    <property type="match status" value="1"/>
</dbReference>
<protein>
    <recommendedName>
        <fullName evidence="5">Alpha/beta hydrolase fold-3 domain-containing protein</fullName>
    </recommendedName>
</protein>
<evidence type="ECO:0000256" key="2">
    <source>
        <dbReference type="ARBA" id="ARBA00022801"/>
    </source>
</evidence>
<dbReference type="AlphaFoldDB" id="A0A5C7IYE7"/>
<dbReference type="NCBIfam" id="TIGR00756">
    <property type="entry name" value="PPR"/>
    <property type="match status" value="1"/>
</dbReference>
<dbReference type="InterPro" id="IPR002885">
    <property type="entry name" value="PPR_rpt"/>
</dbReference>
<feature type="repeat" description="PPR" evidence="3">
    <location>
        <begin position="333"/>
        <end position="367"/>
    </location>
</feature>
<dbReference type="GO" id="GO:0009860">
    <property type="term" value="P:pollen tube growth"/>
    <property type="evidence" value="ECO:0007669"/>
    <property type="project" value="TreeGrafter"/>
</dbReference>
<dbReference type="PANTHER" id="PTHR23024:SF24">
    <property type="entry name" value="ALPHA_BETA HYDROLASE FOLD-3 DOMAIN-CONTAINING PROTEIN"/>
    <property type="match status" value="1"/>
</dbReference>
<keyword evidence="7" id="KW-1185">Reference proteome</keyword>
<organism evidence="6 7">
    <name type="scientific">Acer yangbiense</name>
    <dbReference type="NCBI Taxonomy" id="1000413"/>
    <lineage>
        <taxon>Eukaryota</taxon>
        <taxon>Viridiplantae</taxon>
        <taxon>Streptophyta</taxon>
        <taxon>Embryophyta</taxon>
        <taxon>Tracheophyta</taxon>
        <taxon>Spermatophyta</taxon>
        <taxon>Magnoliopsida</taxon>
        <taxon>eudicotyledons</taxon>
        <taxon>Gunneridae</taxon>
        <taxon>Pentapetalae</taxon>
        <taxon>rosids</taxon>
        <taxon>malvids</taxon>
        <taxon>Sapindales</taxon>
        <taxon>Sapindaceae</taxon>
        <taxon>Hippocastanoideae</taxon>
        <taxon>Acereae</taxon>
        <taxon>Acer</taxon>
    </lineage>
</organism>
<dbReference type="EMBL" id="VAHF01000001">
    <property type="protein sequence ID" value="TXG74285.1"/>
    <property type="molecule type" value="Genomic_DNA"/>
</dbReference>
<dbReference type="Pfam" id="PF01535">
    <property type="entry name" value="PPR"/>
    <property type="match status" value="2"/>
</dbReference>
<dbReference type="PROSITE" id="PS51375">
    <property type="entry name" value="PPR"/>
    <property type="match status" value="1"/>
</dbReference>
<dbReference type="InterPro" id="IPR002168">
    <property type="entry name" value="Lipase_GDXG_HIS_AS"/>
</dbReference>
<evidence type="ECO:0000256" key="1">
    <source>
        <dbReference type="ARBA" id="ARBA00010515"/>
    </source>
</evidence>
<evidence type="ECO:0000313" key="7">
    <source>
        <dbReference type="Proteomes" id="UP000323000"/>
    </source>
</evidence>
<dbReference type="GO" id="GO:0052689">
    <property type="term" value="F:carboxylic ester hydrolase activity"/>
    <property type="evidence" value="ECO:0007669"/>
    <property type="project" value="TreeGrafter"/>
</dbReference>
<feature type="domain" description="Alpha/beta hydrolase fold-3" evidence="5">
    <location>
        <begin position="90"/>
        <end position="307"/>
    </location>
</feature>
<dbReference type="PROSITE" id="PS01173">
    <property type="entry name" value="LIPASE_GDXG_HIS"/>
    <property type="match status" value="1"/>
</dbReference>